<keyword evidence="1" id="KW-1185">Reference proteome</keyword>
<evidence type="ECO:0000313" key="1">
    <source>
        <dbReference type="Proteomes" id="UP000887577"/>
    </source>
</evidence>
<name>A0A914XTG1_9BILA</name>
<organism evidence="1 2">
    <name type="scientific">Panagrolaimus superbus</name>
    <dbReference type="NCBI Taxonomy" id="310955"/>
    <lineage>
        <taxon>Eukaryota</taxon>
        <taxon>Metazoa</taxon>
        <taxon>Ecdysozoa</taxon>
        <taxon>Nematoda</taxon>
        <taxon>Chromadorea</taxon>
        <taxon>Rhabditida</taxon>
        <taxon>Tylenchina</taxon>
        <taxon>Panagrolaimomorpha</taxon>
        <taxon>Panagrolaimoidea</taxon>
        <taxon>Panagrolaimidae</taxon>
        <taxon>Panagrolaimus</taxon>
    </lineage>
</organism>
<dbReference type="WBParaSite" id="PSU_v2.g10253.t1">
    <property type="protein sequence ID" value="PSU_v2.g10253.t1"/>
    <property type="gene ID" value="PSU_v2.g10253"/>
</dbReference>
<dbReference type="AlphaFoldDB" id="A0A914XTG1"/>
<dbReference type="Proteomes" id="UP000887577">
    <property type="component" value="Unplaced"/>
</dbReference>
<accession>A0A914XTG1</accession>
<reference evidence="2" key="1">
    <citation type="submission" date="2022-11" db="UniProtKB">
        <authorList>
            <consortium name="WormBaseParasite"/>
        </authorList>
    </citation>
    <scope>IDENTIFICATION</scope>
</reference>
<protein>
    <submittedName>
        <fullName evidence="2">Transposase</fullName>
    </submittedName>
</protein>
<evidence type="ECO:0000313" key="2">
    <source>
        <dbReference type="WBParaSite" id="PSU_v2.g10253.t1"/>
    </source>
</evidence>
<proteinExistence type="predicted"/>
<sequence>MTMMHGNIINYADTFLLKASIDFNQIHDFGDLNFDEKQLSVNGYPYRFGVANKIDGKTFYRCMECRNIKNKKKLKNEIVGTLIFHTKEKLLKSDVNAPGGHQHLCNDPIFRPLPTSANNNIIASLASRILIESTFYHFEKLVLKVANQRYIFKHIGCTEGVRYYACLACIEQKSLQTQITENTDHRFENDAAVSDSGDDFDDAVSASDSASNVGIKRSHSQDLPPFDDHNFDDIDSVVMLDEIPQSVPSPAHSSDIQPPTKRRTFSSYFNFSFIPSLSTS</sequence>